<reference evidence="1 2" key="1">
    <citation type="journal article" date="2017" name="Int. J. Parasitol.">
        <title>The genome of the protozoan parasite Cystoisospora suis and a reverse vaccinology approach to identify vaccine candidates.</title>
        <authorList>
            <person name="Palmieri N."/>
            <person name="Shrestha A."/>
            <person name="Ruttkowski B."/>
            <person name="Beck T."/>
            <person name="Vogl C."/>
            <person name="Tomley F."/>
            <person name="Blake D.P."/>
            <person name="Joachim A."/>
        </authorList>
    </citation>
    <scope>NUCLEOTIDE SEQUENCE [LARGE SCALE GENOMIC DNA]</scope>
    <source>
        <strain evidence="1 2">Wien I</strain>
    </source>
</reference>
<comment type="caution">
    <text evidence="1">The sequence shown here is derived from an EMBL/GenBank/DDBJ whole genome shotgun (WGS) entry which is preliminary data.</text>
</comment>
<dbReference type="RefSeq" id="XP_067923962.1">
    <property type="nucleotide sequence ID" value="XM_068064065.1"/>
</dbReference>
<dbReference type="GeneID" id="94427276"/>
<dbReference type="AlphaFoldDB" id="A0A2C6L383"/>
<dbReference type="Proteomes" id="UP000221165">
    <property type="component" value="Unassembled WGS sequence"/>
</dbReference>
<evidence type="ECO:0000313" key="2">
    <source>
        <dbReference type="Proteomes" id="UP000221165"/>
    </source>
</evidence>
<protein>
    <submittedName>
        <fullName evidence="1">Uncharacterized protein</fullName>
    </submittedName>
</protein>
<proteinExistence type="predicted"/>
<dbReference type="VEuPathDB" id="ToxoDB:CSUI_003870"/>
<name>A0A2C6L383_9APIC</name>
<gene>
    <name evidence="1" type="ORF">CSUI_003870</name>
</gene>
<accession>A0A2C6L383</accession>
<evidence type="ECO:0000313" key="1">
    <source>
        <dbReference type="EMBL" id="PHJ22285.1"/>
    </source>
</evidence>
<keyword evidence="2" id="KW-1185">Reference proteome</keyword>
<organism evidence="1 2">
    <name type="scientific">Cystoisospora suis</name>
    <dbReference type="NCBI Taxonomy" id="483139"/>
    <lineage>
        <taxon>Eukaryota</taxon>
        <taxon>Sar</taxon>
        <taxon>Alveolata</taxon>
        <taxon>Apicomplexa</taxon>
        <taxon>Conoidasida</taxon>
        <taxon>Coccidia</taxon>
        <taxon>Eucoccidiorida</taxon>
        <taxon>Eimeriorina</taxon>
        <taxon>Sarcocystidae</taxon>
        <taxon>Cystoisospora</taxon>
    </lineage>
</organism>
<dbReference type="EMBL" id="MIGC01001745">
    <property type="protein sequence ID" value="PHJ22285.1"/>
    <property type="molecule type" value="Genomic_DNA"/>
</dbReference>
<sequence>MPFKLTLSARTAPVDQLWRRVGREKALAATSRTGHKKICWSSSSVYGSIWALKDFSSIFCNNKSNTFSDYVPCRDSSCMLTSFSLDSSLPRPSRTPPTYRLCFCINSCVRMPSLSSRSSNPDEQESAVTLRSVAEKRVSSCAVRGASNFLVLRVCDLCAQGRWSMPFSSSTAARHA</sequence>